<dbReference type="InterPro" id="IPR001080">
    <property type="entry name" value="3Fe4S_ferredoxin"/>
</dbReference>
<evidence type="ECO:0000256" key="7">
    <source>
        <dbReference type="ARBA" id="ARBA00023291"/>
    </source>
</evidence>
<dbReference type="EMBL" id="QURH01000964">
    <property type="protein sequence ID" value="RFU37479.1"/>
    <property type="molecule type" value="Genomic_DNA"/>
</dbReference>
<protein>
    <recommendedName>
        <fullName evidence="8">Ferredoxin</fullName>
    </recommendedName>
</protein>
<keyword evidence="3 8" id="KW-0479">Metal-binding</keyword>
<keyword evidence="10" id="KW-1185">Reference proteome</keyword>
<accession>A0A372JC34</accession>
<sequence>MAEKNGRKWQIGVDSGVCIGSGMCTGIAPAHFRLQDNRSRPVDEFTGEADAVLDAAENCPVEAIRVRHAETGALLAPVEGEEPARP</sequence>
<dbReference type="GO" id="GO:0051538">
    <property type="term" value="F:3 iron, 4 sulfur cluster binding"/>
    <property type="evidence" value="ECO:0007669"/>
    <property type="project" value="UniProtKB-KW"/>
</dbReference>
<dbReference type="Pfam" id="PF13370">
    <property type="entry name" value="Fer4_13"/>
    <property type="match status" value="1"/>
</dbReference>
<keyword evidence="6 8" id="KW-0411">Iron-sulfur</keyword>
<dbReference type="InterPro" id="IPR051269">
    <property type="entry name" value="Fe-S_cluster_ET"/>
</dbReference>
<keyword evidence="4 8" id="KW-0249">Electron transport</keyword>
<dbReference type="GO" id="GO:0005506">
    <property type="term" value="F:iron ion binding"/>
    <property type="evidence" value="ECO:0007669"/>
    <property type="project" value="UniProtKB-UniRule"/>
</dbReference>
<evidence type="ECO:0000256" key="1">
    <source>
        <dbReference type="ARBA" id="ARBA00001927"/>
    </source>
</evidence>
<comment type="cofactor">
    <cofactor evidence="1">
        <name>[3Fe-4S] cluster</name>
        <dbReference type="ChEBI" id="CHEBI:21137"/>
    </cofactor>
</comment>
<evidence type="ECO:0000256" key="2">
    <source>
        <dbReference type="ARBA" id="ARBA00022448"/>
    </source>
</evidence>
<dbReference type="PRINTS" id="PR00352">
    <property type="entry name" value="3FE4SFRDOXIN"/>
</dbReference>
<evidence type="ECO:0000256" key="4">
    <source>
        <dbReference type="ARBA" id="ARBA00022982"/>
    </source>
</evidence>
<name>A0A372JC34_9ACTN</name>
<evidence type="ECO:0000313" key="9">
    <source>
        <dbReference type="EMBL" id="RFU37479.1"/>
    </source>
</evidence>
<dbReference type="RefSeq" id="WP_117360907.1">
    <property type="nucleotide sequence ID" value="NZ_QURH01000964.1"/>
</dbReference>
<dbReference type="AlphaFoldDB" id="A0A372JC34"/>
<dbReference type="PANTHER" id="PTHR36923:SF3">
    <property type="entry name" value="FERREDOXIN"/>
    <property type="match status" value="1"/>
</dbReference>
<keyword evidence="2 8" id="KW-0813">Transport</keyword>
<evidence type="ECO:0000313" key="10">
    <source>
        <dbReference type="Proteomes" id="UP000261811"/>
    </source>
</evidence>
<dbReference type="Proteomes" id="UP000261811">
    <property type="component" value="Unassembled WGS sequence"/>
</dbReference>
<organism evidence="9 10">
    <name type="scientific">Actinomadura logoneensis</name>
    <dbReference type="NCBI Taxonomy" id="2293572"/>
    <lineage>
        <taxon>Bacteria</taxon>
        <taxon>Bacillati</taxon>
        <taxon>Actinomycetota</taxon>
        <taxon>Actinomycetes</taxon>
        <taxon>Streptosporangiales</taxon>
        <taxon>Thermomonosporaceae</taxon>
        <taxon>Actinomadura</taxon>
    </lineage>
</organism>
<evidence type="ECO:0000256" key="3">
    <source>
        <dbReference type="ARBA" id="ARBA00022723"/>
    </source>
</evidence>
<comment type="function">
    <text evidence="8">Ferredoxins are iron-sulfur proteins that transfer electrons in a wide variety of metabolic reactions.</text>
</comment>
<dbReference type="Gene3D" id="3.30.70.20">
    <property type="match status" value="1"/>
</dbReference>
<keyword evidence="5 8" id="KW-0408">Iron</keyword>
<dbReference type="GO" id="GO:0009055">
    <property type="term" value="F:electron transfer activity"/>
    <property type="evidence" value="ECO:0007669"/>
    <property type="project" value="UniProtKB-UniRule"/>
</dbReference>
<keyword evidence="7" id="KW-0003">3Fe-4S</keyword>
<reference evidence="9 10" key="1">
    <citation type="submission" date="2018-08" db="EMBL/GenBank/DDBJ databases">
        <title>Actinomadura jelena sp. nov., a novel Actinomycete isolated from soil in Chad.</title>
        <authorList>
            <person name="Shi L."/>
        </authorList>
    </citation>
    <scope>NUCLEOTIDE SEQUENCE [LARGE SCALE GENOMIC DNA]</scope>
    <source>
        <strain evidence="9 10">NEAU-G17</strain>
    </source>
</reference>
<dbReference type="PANTHER" id="PTHR36923">
    <property type="entry name" value="FERREDOXIN"/>
    <property type="match status" value="1"/>
</dbReference>
<gene>
    <name evidence="9" type="ORF">DZF91_32660</name>
</gene>
<dbReference type="OrthoDB" id="4557285at2"/>
<evidence type="ECO:0000256" key="6">
    <source>
        <dbReference type="ARBA" id="ARBA00023014"/>
    </source>
</evidence>
<comment type="caution">
    <text evidence="9">The sequence shown here is derived from an EMBL/GenBank/DDBJ whole genome shotgun (WGS) entry which is preliminary data.</text>
</comment>
<evidence type="ECO:0000256" key="8">
    <source>
        <dbReference type="RuleBase" id="RU368020"/>
    </source>
</evidence>
<dbReference type="SUPFAM" id="SSF54862">
    <property type="entry name" value="4Fe-4S ferredoxins"/>
    <property type="match status" value="1"/>
</dbReference>
<proteinExistence type="predicted"/>
<evidence type="ECO:0000256" key="5">
    <source>
        <dbReference type="ARBA" id="ARBA00023004"/>
    </source>
</evidence>